<feature type="region of interest" description="Disordered" evidence="1">
    <location>
        <begin position="21"/>
        <end position="41"/>
    </location>
</feature>
<feature type="region of interest" description="Disordered" evidence="1">
    <location>
        <begin position="90"/>
        <end position="154"/>
    </location>
</feature>
<sequence length="769" mass="84646">MDCQTFAALHRPSRHYLFPPSSAGGEASCSTSASSFSVPRPPSRVTYSYGLRLASRHGGRTRGITVPSVPSNGRVTRSAVAAITAGFRRRPIAEQGKPDSGGAVGRRLPRASARDGGTAGARRRWGGSGCDGAMPAPGWKATTEGSCRDHGARGRRAPSYAWRFPALGDQCHVSITVAWPSILQEDKSLPSRRWRRALASACAAALRRPSSPPSRPSQSHSSSLSCSSCLSWTNGRASRVSLLRRRRYVDPFPGGGYKERWRRRLGQGHPDSAHLLVARALGEGGGEGLIGVGEADKGLPFGKRASIDSDRLPRAVRDATMKAVDELGRKVTVGDVASRAGLKLSEAEMALRALGTDANGYLQVSEQGDVLYGFPSNYRNILKAKSLSLKLAPVVAKLKEMGSYLVRVTFGTTLLASIALVYTTIFVLLSSKSDSDNRSSNRNGFRSMERRGPVLYVNPFDVLWYWDPYYYQRRRMRMREAGGSMNFFEAVFSFVFGDGDPNEGLEERRWRQVGELIALKGGVVTAEELAPLLDPPPVTRDRDGSLQRASDDESFVLPVLMRLDGTADVDEQGNLLYRFPALQRTAKDAWDWPRMNEDSGGSSDYFQENRWEFSGATSLQQALAIGLGAVNLIGVVILASMLRNPATIMQIRAGGSLSGSFIPFVSQTLPFLQAYAASFFAIPAIRWLLLKKRNAEIDKRNNTRLGWAVHVGRPTAPLRRKLLNARQQAQRITIDKDQIIYTTEKDILEQDLEAVEWERRLREREQAKE</sequence>
<feature type="compositionally biased region" description="Low complexity" evidence="1">
    <location>
        <begin position="21"/>
        <end position="38"/>
    </location>
</feature>
<dbReference type="GO" id="GO:0009941">
    <property type="term" value="C:chloroplast envelope"/>
    <property type="evidence" value="ECO:0007669"/>
    <property type="project" value="TreeGrafter"/>
</dbReference>
<evidence type="ECO:0000313" key="4">
    <source>
        <dbReference type="Proteomes" id="UP000265515"/>
    </source>
</evidence>
<feature type="transmembrane region" description="Helical" evidence="2">
    <location>
        <begin position="404"/>
        <end position="429"/>
    </location>
</feature>
<keyword evidence="2" id="KW-1133">Transmembrane helix</keyword>
<dbReference type="PANTHER" id="PTHR47380:SF4">
    <property type="entry name" value="OS02G0533000 PROTEIN"/>
    <property type="match status" value="1"/>
</dbReference>
<keyword evidence="2" id="KW-0472">Membrane</keyword>
<dbReference type="PANTHER" id="PTHR47380">
    <property type="entry name" value="OS02G0533000 PROTEIN"/>
    <property type="match status" value="1"/>
</dbReference>
<dbReference type="Gramene" id="GBG72868">
    <property type="protein sequence ID" value="GBG72868"/>
    <property type="gene ID" value="CBR_g12587"/>
</dbReference>
<feature type="region of interest" description="Disordered" evidence="1">
    <location>
        <begin position="205"/>
        <end position="229"/>
    </location>
</feature>
<keyword evidence="2" id="KW-0812">Transmembrane</keyword>
<accession>A0A388KS96</accession>
<feature type="compositionally biased region" description="Low complexity" evidence="1">
    <location>
        <begin position="216"/>
        <end position="229"/>
    </location>
</feature>
<dbReference type="InterPro" id="IPR044200">
    <property type="entry name" value="At5g03900-like"/>
</dbReference>
<evidence type="ECO:0000256" key="2">
    <source>
        <dbReference type="SAM" id="Phobius"/>
    </source>
</evidence>
<gene>
    <name evidence="3" type="ORF">CBR_g12587</name>
</gene>
<dbReference type="STRING" id="69332.A0A388KS96"/>
<protein>
    <recommendedName>
        <fullName evidence="5">Iron-sulfur cluster biosynthesis family protein</fullName>
    </recommendedName>
</protein>
<evidence type="ECO:0000256" key="1">
    <source>
        <dbReference type="SAM" id="MobiDB-lite"/>
    </source>
</evidence>
<name>A0A388KS96_CHABU</name>
<dbReference type="OrthoDB" id="4518at2759"/>
<reference evidence="3 4" key="1">
    <citation type="journal article" date="2018" name="Cell">
        <title>The Chara Genome: Secondary Complexity and Implications for Plant Terrestrialization.</title>
        <authorList>
            <person name="Nishiyama T."/>
            <person name="Sakayama H."/>
            <person name="Vries J.D."/>
            <person name="Buschmann H."/>
            <person name="Saint-Marcoux D."/>
            <person name="Ullrich K.K."/>
            <person name="Haas F.B."/>
            <person name="Vanderstraeten L."/>
            <person name="Becker D."/>
            <person name="Lang D."/>
            <person name="Vosolsobe S."/>
            <person name="Rombauts S."/>
            <person name="Wilhelmsson P.K.I."/>
            <person name="Janitza P."/>
            <person name="Kern R."/>
            <person name="Heyl A."/>
            <person name="Rumpler F."/>
            <person name="Villalobos L.I.A.C."/>
            <person name="Clay J.M."/>
            <person name="Skokan R."/>
            <person name="Toyoda A."/>
            <person name="Suzuki Y."/>
            <person name="Kagoshima H."/>
            <person name="Schijlen E."/>
            <person name="Tajeshwar N."/>
            <person name="Catarino B."/>
            <person name="Hetherington A.J."/>
            <person name="Saltykova A."/>
            <person name="Bonnot C."/>
            <person name="Breuninger H."/>
            <person name="Symeonidi A."/>
            <person name="Radhakrishnan G.V."/>
            <person name="Van Nieuwerburgh F."/>
            <person name="Deforce D."/>
            <person name="Chang C."/>
            <person name="Karol K.G."/>
            <person name="Hedrich R."/>
            <person name="Ulvskov P."/>
            <person name="Glockner G."/>
            <person name="Delwiche C.F."/>
            <person name="Petrasek J."/>
            <person name="Van de Peer Y."/>
            <person name="Friml J."/>
            <person name="Beilby M."/>
            <person name="Dolan L."/>
            <person name="Kohara Y."/>
            <person name="Sugano S."/>
            <person name="Fujiyama A."/>
            <person name="Delaux P.-M."/>
            <person name="Quint M."/>
            <person name="TheiBen G."/>
            <person name="Hagemann M."/>
            <person name="Harholt J."/>
            <person name="Dunand C."/>
            <person name="Zachgo S."/>
            <person name="Langdale J."/>
            <person name="Maumus F."/>
            <person name="Straeten D.V.D."/>
            <person name="Gould S.B."/>
            <person name="Rensing S.A."/>
        </authorList>
    </citation>
    <scope>NUCLEOTIDE SEQUENCE [LARGE SCALE GENOMIC DNA]</scope>
    <source>
        <strain evidence="3 4">S276</strain>
    </source>
</reference>
<evidence type="ECO:0000313" key="3">
    <source>
        <dbReference type="EMBL" id="GBG72868.1"/>
    </source>
</evidence>
<dbReference type="AlphaFoldDB" id="A0A388KS96"/>
<feature type="transmembrane region" description="Helical" evidence="2">
    <location>
        <begin position="622"/>
        <end position="642"/>
    </location>
</feature>
<organism evidence="3 4">
    <name type="scientific">Chara braunii</name>
    <name type="common">Braun's stonewort</name>
    <dbReference type="NCBI Taxonomy" id="69332"/>
    <lineage>
        <taxon>Eukaryota</taxon>
        <taxon>Viridiplantae</taxon>
        <taxon>Streptophyta</taxon>
        <taxon>Charophyceae</taxon>
        <taxon>Charales</taxon>
        <taxon>Characeae</taxon>
        <taxon>Chara</taxon>
    </lineage>
</organism>
<feature type="transmembrane region" description="Helical" evidence="2">
    <location>
        <begin position="671"/>
        <end position="690"/>
    </location>
</feature>
<dbReference type="Proteomes" id="UP000265515">
    <property type="component" value="Unassembled WGS sequence"/>
</dbReference>
<comment type="caution">
    <text evidence="3">The sequence shown here is derived from an EMBL/GenBank/DDBJ whole genome shotgun (WGS) entry which is preliminary data.</text>
</comment>
<proteinExistence type="predicted"/>
<dbReference type="EMBL" id="BFEA01000173">
    <property type="protein sequence ID" value="GBG72868.1"/>
    <property type="molecule type" value="Genomic_DNA"/>
</dbReference>
<evidence type="ECO:0008006" key="5">
    <source>
        <dbReference type="Google" id="ProtNLM"/>
    </source>
</evidence>
<keyword evidence="4" id="KW-1185">Reference proteome</keyword>